<dbReference type="PANTHER" id="PTHR33284:SF1">
    <property type="entry name" value="RIBOSOMAL PROTEIN L25_GLN-TRNA SYNTHETASE, ANTI-CODON-BINDING DOMAIN-CONTAINING PROTEIN"/>
    <property type="match status" value="1"/>
</dbReference>
<proteinExistence type="inferred from homology"/>
<comment type="similarity">
    <text evidence="5">Belongs to the bacterial ribosomal protein bL25 family. CTC subfamily.</text>
</comment>
<evidence type="ECO:0000313" key="9">
    <source>
        <dbReference type="EMBL" id="OGZ61678.1"/>
    </source>
</evidence>
<feature type="compositionally biased region" description="Basic and acidic residues" evidence="6">
    <location>
        <begin position="217"/>
        <end position="240"/>
    </location>
</feature>
<evidence type="ECO:0000259" key="7">
    <source>
        <dbReference type="Pfam" id="PF01386"/>
    </source>
</evidence>
<dbReference type="Gene3D" id="2.40.240.10">
    <property type="entry name" value="Ribosomal Protein L25, Chain P"/>
    <property type="match status" value="1"/>
</dbReference>
<organism evidence="9 10">
    <name type="scientific">Candidatus Spechtbacteria bacterium RIFCSPLOWO2_12_FULL_38_22</name>
    <dbReference type="NCBI Taxonomy" id="1802165"/>
    <lineage>
        <taxon>Bacteria</taxon>
        <taxon>Candidatus Spechtiibacteriota</taxon>
    </lineage>
</organism>
<dbReference type="HAMAP" id="MF_01334">
    <property type="entry name" value="Ribosomal_bL25_CTC"/>
    <property type="match status" value="1"/>
</dbReference>
<dbReference type="InterPro" id="IPR020930">
    <property type="entry name" value="Ribosomal_uL5_bac-type"/>
</dbReference>
<protein>
    <recommendedName>
        <fullName evidence="5">Large ribosomal subunit protein bL25</fullName>
    </recommendedName>
    <alternativeName>
        <fullName evidence="5">General stress protein CTC</fullName>
    </alternativeName>
</protein>
<dbReference type="Pfam" id="PF14693">
    <property type="entry name" value="Ribosomal_TL5_C"/>
    <property type="match status" value="1"/>
</dbReference>
<dbReference type="InterPro" id="IPR037121">
    <property type="entry name" value="Ribosomal_bL25_C"/>
</dbReference>
<dbReference type="SUPFAM" id="SSF50715">
    <property type="entry name" value="Ribosomal protein L25-like"/>
    <property type="match status" value="1"/>
</dbReference>
<keyword evidence="1 5" id="KW-0699">rRNA-binding</keyword>
<evidence type="ECO:0000259" key="8">
    <source>
        <dbReference type="Pfam" id="PF14693"/>
    </source>
</evidence>
<dbReference type="PANTHER" id="PTHR33284">
    <property type="entry name" value="RIBOSOMAL PROTEIN L25/GLN-TRNA SYNTHETASE, ANTI-CODON-BINDING DOMAIN-CONTAINING PROTEIN"/>
    <property type="match status" value="1"/>
</dbReference>
<keyword evidence="3 5" id="KW-0689">Ribosomal protein</keyword>
<feature type="domain" description="Large ribosomal subunit protein bL25 L25" evidence="7">
    <location>
        <begin position="5"/>
        <end position="107"/>
    </location>
</feature>
<dbReference type="InterPro" id="IPR029751">
    <property type="entry name" value="Ribosomal_L25_dom"/>
</dbReference>
<feature type="region of interest" description="Disordered" evidence="6">
    <location>
        <begin position="198"/>
        <end position="240"/>
    </location>
</feature>
<gene>
    <name evidence="5" type="primary">rplY</name>
    <name evidence="5" type="synonym">ctc</name>
    <name evidence="9" type="ORF">A3F94_01900</name>
</gene>
<dbReference type="GO" id="GO:0022625">
    <property type="term" value="C:cytosolic large ribosomal subunit"/>
    <property type="evidence" value="ECO:0007669"/>
    <property type="project" value="TreeGrafter"/>
</dbReference>
<evidence type="ECO:0000256" key="2">
    <source>
        <dbReference type="ARBA" id="ARBA00022884"/>
    </source>
</evidence>
<evidence type="ECO:0000256" key="6">
    <source>
        <dbReference type="SAM" id="MobiDB-lite"/>
    </source>
</evidence>
<dbReference type="AlphaFoldDB" id="A0A1G2HIG7"/>
<evidence type="ECO:0000256" key="4">
    <source>
        <dbReference type="ARBA" id="ARBA00023274"/>
    </source>
</evidence>
<comment type="subunit">
    <text evidence="5">Part of the 50S ribosomal subunit; part of the 5S rRNA/L5/L18/L25 subcomplex. Contacts the 5S rRNA. Binds to the 5S rRNA independently of L5 and L18.</text>
</comment>
<feature type="compositionally biased region" description="Acidic residues" evidence="6">
    <location>
        <begin position="200"/>
        <end position="215"/>
    </location>
</feature>
<dbReference type="InterPro" id="IPR001021">
    <property type="entry name" value="Ribosomal_bL25_long"/>
</dbReference>
<dbReference type="Pfam" id="PF01386">
    <property type="entry name" value="Ribosomal_L25p"/>
    <property type="match status" value="1"/>
</dbReference>
<dbReference type="GO" id="GO:0003735">
    <property type="term" value="F:structural constituent of ribosome"/>
    <property type="evidence" value="ECO:0007669"/>
    <property type="project" value="InterPro"/>
</dbReference>
<evidence type="ECO:0000256" key="1">
    <source>
        <dbReference type="ARBA" id="ARBA00022730"/>
    </source>
</evidence>
<dbReference type="InterPro" id="IPR020056">
    <property type="entry name" value="Rbsml_bL25/Gln-tRNA_synth_N"/>
</dbReference>
<dbReference type="Gene3D" id="2.170.120.20">
    <property type="entry name" value="Ribosomal protein L25, beta domain"/>
    <property type="match status" value="1"/>
</dbReference>
<accession>A0A1G2HIG7</accession>
<sequence>MLHLPVKTRNKNKKAKHLLQEEVIPAVVYGPKNPPKSLSVGYKSFYNTYKEAGETTLIALDIDKGDSKENKEGEEVTQEVLSQANNVVLIREVQVHPVSGKFMHIDFYQLPLDKEIELSIPVESSGEAPAVKELGGILVQNLHEVNIKALPTNLIHEITVDLSGLKEMGNSILVKDLIIPSNIEILADMEQTVFTVEQPREEEEEPVVETTEGEAIESIKTEGEEEREAREKEEQAKSEE</sequence>
<comment type="caution">
    <text evidence="9">The sequence shown here is derived from an EMBL/GenBank/DDBJ whole genome shotgun (WGS) entry which is preliminary data.</text>
</comment>
<dbReference type="NCBIfam" id="TIGR00731">
    <property type="entry name" value="bL25_bact_ctc"/>
    <property type="match status" value="1"/>
</dbReference>
<evidence type="ECO:0000313" key="10">
    <source>
        <dbReference type="Proteomes" id="UP000176770"/>
    </source>
</evidence>
<feature type="domain" description="Large ribosomal subunit protein bL25 beta" evidence="8">
    <location>
        <begin position="115"/>
        <end position="200"/>
    </location>
</feature>
<evidence type="ECO:0000256" key="3">
    <source>
        <dbReference type="ARBA" id="ARBA00022980"/>
    </source>
</evidence>
<evidence type="ECO:0000256" key="5">
    <source>
        <dbReference type="HAMAP-Rule" id="MF_01334"/>
    </source>
</evidence>
<name>A0A1G2HIG7_9BACT</name>
<dbReference type="Proteomes" id="UP000176770">
    <property type="component" value="Unassembled WGS sequence"/>
</dbReference>
<dbReference type="CDD" id="cd00495">
    <property type="entry name" value="Ribosomal_L25_TL5_CTC"/>
    <property type="match status" value="1"/>
</dbReference>
<keyword evidence="2 5" id="KW-0694">RNA-binding</keyword>
<dbReference type="InterPro" id="IPR020057">
    <property type="entry name" value="Ribosomal_bL25_b-dom"/>
</dbReference>
<comment type="function">
    <text evidence="5">This is one of the proteins that binds to the 5S RNA in the ribosome where it forms part of the central protuberance.</text>
</comment>
<keyword evidence="4 5" id="KW-0687">Ribonucleoprotein</keyword>
<reference evidence="9 10" key="1">
    <citation type="journal article" date="2016" name="Nat. Commun.">
        <title>Thousands of microbial genomes shed light on interconnected biogeochemical processes in an aquifer system.</title>
        <authorList>
            <person name="Anantharaman K."/>
            <person name="Brown C.T."/>
            <person name="Hug L.A."/>
            <person name="Sharon I."/>
            <person name="Castelle C.J."/>
            <person name="Probst A.J."/>
            <person name="Thomas B.C."/>
            <person name="Singh A."/>
            <person name="Wilkins M.J."/>
            <person name="Karaoz U."/>
            <person name="Brodie E.L."/>
            <person name="Williams K.H."/>
            <person name="Hubbard S.S."/>
            <person name="Banfield J.F."/>
        </authorList>
    </citation>
    <scope>NUCLEOTIDE SEQUENCE [LARGE SCALE GENOMIC DNA]</scope>
</reference>
<dbReference type="InterPro" id="IPR011035">
    <property type="entry name" value="Ribosomal_bL25/Gln-tRNA_synth"/>
</dbReference>
<dbReference type="EMBL" id="MHOK01000019">
    <property type="protein sequence ID" value="OGZ61678.1"/>
    <property type="molecule type" value="Genomic_DNA"/>
</dbReference>
<dbReference type="STRING" id="1802165.A3F94_01900"/>
<dbReference type="GO" id="GO:0006412">
    <property type="term" value="P:translation"/>
    <property type="evidence" value="ECO:0007669"/>
    <property type="project" value="UniProtKB-UniRule"/>
</dbReference>
<dbReference type="GO" id="GO:0008097">
    <property type="term" value="F:5S rRNA binding"/>
    <property type="evidence" value="ECO:0007669"/>
    <property type="project" value="InterPro"/>
</dbReference>